<name>A0A2H3DIX0_ARMGA</name>
<sequence length="97" mass="11078">MKQSQKPVQQKLVGSAKAWSKNKWWTKKSTFKIGIVQPIFLVLALLSDITVRSTDAPGWPRNIIPFYLDTGKAMFLSLYRTNKNTHRGKSARQAATW</sequence>
<proteinExistence type="predicted"/>
<dbReference type="EMBL" id="KZ293652">
    <property type="protein sequence ID" value="PBK95165.1"/>
    <property type="molecule type" value="Genomic_DNA"/>
</dbReference>
<evidence type="ECO:0000313" key="1">
    <source>
        <dbReference type="EMBL" id="PBK95165.1"/>
    </source>
</evidence>
<accession>A0A2H3DIX0</accession>
<dbReference type="Proteomes" id="UP000217790">
    <property type="component" value="Unassembled WGS sequence"/>
</dbReference>
<reference evidence="2" key="1">
    <citation type="journal article" date="2017" name="Nat. Ecol. Evol.">
        <title>Genome expansion and lineage-specific genetic innovations in the forest pathogenic fungi Armillaria.</title>
        <authorList>
            <person name="Sipos G."/>
            <person name="Prasanna A.N."/>
            <person name="Walter M.C."/>
            <person name="O'Connor E."/>
            <person name="Balint B."/>
            <person name="Krizsan K."/>
            <person name="Kiss B."/>
            <person name="Hess J."/>
            <person name="Varga T."/>
            <person name="Slot J."/>
            <person name="Riley R."/>
            <person name="Boka B."/>
            <person name="Rigling D."/>
            <person name="Barry K."/>
            <person name="Lee J."/>
            <person name="Mihaltcheva S."/>
            <person name="LaButti K."/>
            <person name="Lipzen A."/>
            <person name="Waldron R."/>
            <person name="Moloney N.M."/>
            <person name="Sperisen C."/>
            <person name="Kredics L."/>
            <person name="Vagvoelgyi C."/>
            <person name="Patrignani A."/>
            <person name="Fitzpatrick D."/>
            <person name="Nagy I."/>
            <person name="Doyle S."/>
            <person name="Anderson J.B."/>
            <person name="Grigoriev I.V."/>
            <person name="Gueldener U."/>
            <person name="Muensterkoetter M."/>
            <person name="Nagy L.G."/>
        </authorList>
    </citation>
    <scope>NUCLEOTIDE SEQUENCE [LARGE SCALE GENOMIC DNA]</scope>
    <source>
        <strain evidence="2">Ar21-2</strain>
    </source>
</reference>
<evidence type="ECO:0000313" key="2">
    <source>
        <dbReference type="Proteomes" id="UP000217790"/>
    </source>
</evidence>
<organism evidence="1 2">
    <name type="scientific">Armillaria gallica</name>
    <name type="common">Bulbous honey fungus</name>
    <name type="synonym">Armillaria bulbosa</name>
    <dbReference type="NCBI Taxonomy" id="47427"/>
    <lineage>
        <taxon>Eukaryota</taxon>
        <taxon>Fungi</taxon>
        <taxon>Dikarya</taxon>
        <taxon>Basidiomycota</taxon>
        <taxon>Agaricomycotina</taxon>
        <taxon>Agaricomycetes</taxon>
        <taxon>Agaricomycetidae</taxon>
        <taxon>Agaricales</taxon>
        <taxon>Marasmiineae</taxon>
        <taxon>Physalacriaceae</taxon>
        <taxon>Armillaria</taxon>
    </lineage>
</organism>
<keyword evidence="2" id="KW-1185">Reference proteome</keyword>
<protein>
    <submittedName>
        <fullName evidence="1">Uncharacterized protein</fullName>
    </submittedName>
</protein>
<dbReference type="AlphaFoldDB" id="A0A2H3DIX0"/>
<gene>
    <name evidence="1" type="ORF">ARMGADRAFT_788786</name>
</gene>
<dbReference type="InParanoid" id="A0A2H3DIX0"/>